<dbReference type="AlphaFoldDB" id="A0A1T4Y3Z1"/>
<protein>
    <submittedName>
        <fullName evidence="1">Uncharacterized protein</fullName>
    </submittedName>
</protein>
<accession>A0A1T4Y3Z1</accession>
<proteinExistence type="predicted"/>
<reference evidence="2" key="1">
    <citation type="submission" date="2017-02" db="EMBL/GenBank/DDBJ databases">
        <authorList>
            <person name="Varghese N."/>
            <person name="Submissions S."/>
        </authorList>
    </citation>
    <scope>NUCLEOTIDE SEQUENCE [LARGE SCALE GENOMIC DNA]</scope>
    <source>
        <strain evidence="2">VKM Ac-2052</strain>
    </source>
</reference>
<dbReference type="Proteomes" id="UP000189735">
    <property type="component" value="Unassembled WGS sequence"/>
</dbReference>
<gene>
    <name evidence="1" type="ORF">SAMN06295879_2178</name>
</gene>
<name>A0A1T4Y3Z1_9MICO</name>
<sequence length="35" mass="3830">MTHNLKIQMQTFVRYVNSADSAIGQSIISSDAVFG</sequence>
<organism evidence="1 2">
    <name type="scientific">Agreia bicolorata</name>
    <dbReference type="NCBI Taxonomy" id="110935"/>
    <lineage>
        <taxon>Bacteria</taxon>
        <taxon>Bacillati</taxon>
        <taxon>Actinomycetota</taxon>
        <taxon>Actinomycetes</taxon>
        <taxon>Micrococcales</taxon>
        <taxon>Microbacteriaceae</taxon>
        <taxon>Agreia</taxon>
    </lineage>
</organism>
<dbReference type="EMBL" id="FUYG01000005">
    <property type="protein sequence ID" value="SKA96218.1"/>
    <property type="molecule type" value="Genomic_DNA"/>
</dbReference>
<evidence type="ECO:0000313" key="1">
    <source>
        <dbReference type="EMBL" id="SKA96218.1"/>
    </source>
</evidence>
<evidence type="ECO:0000313" key="2">
    <source>
        <dbReference type="Proteomes" id="UP000189735"/>
    </source>
</evidence>